<feature type="region of interest" description="Disordered" evidence="2">
    <location>
        <begin position="81"/>
        <end position="113"/>
    </location>
</feature>
<evidence type="ECO:0000313" key="3">
    <source>
        <dbReference type="EMBL" id="KAJ7364794.1"/>
    </source>
</evidence>
<evidence type="ECO:0000256" key="1">
    <source>
        <dbReference type="SAM" id="Coils"/>
    </source>
</evidence>
<organism evidence="3 4">
    <name type="scientific">Mycena albidolilacea</name>
    <dbReference type="NCBI Taxonomy" id="1033008"/>
    <lineage>
        <taxon>Eukaryota</taxon>
        <taxon>Fungi</taxon>
        <taxon>Dikarya</taxon>
        <taxon>Basidiomycota</taxon>
        <taxon>Agaricomycotina</taxon>
        <taxon>Agaricomycetes</taxon>
        <taxon>Agaricomycetidae</taxon>
        <taxon>Agaricales</taxon>
        <taxon>Marasmiineae</taxon>
        <taxon>Mycenaceae</taxon>
        <taxon>Mycena</taxon>
    </lineage>
</organism>
<feature type="non-terminal residue" evidence="3">
    <location>
        <position position="1"/>
    </location>
</feature>
<comment type="caution">
    <text evidence="3">The sequence shown here is derived from an EMBL/GenBank/DDBJ whole genome shotgun (WGS) entry which is preliminary data.</text>
</comment>
<feature type="compositionally biased region" description="Basic and acidic residues" evidence="2">
    <location>
        <begin position="21"/>
        <end position="30"/>
    </location>
</feature>
<feature type="region of interest" description="Disordered" evidence="2">
    <location>
        <begin position="1"/>
        <end position="34"/>
    </location>
</feature>
<protein>
    <submittedName>
        <fullName evidence="3">Uncharacterized protein</fullName>
    </submittedName>
</protein>
<keyword evidence="1" id="KW-0175">Coiled coil</keyword>
<sequence length="182" mass="21040">MSRAEQTKRSGNSLETELTEEEHSRRAEMQHRKRQRIDVLYRPLAQQALDSIGNLYGPLGALNLQIGEATYVDNLYSVRADSNPPKIEGQSQKMQDARYSQTPDPESDHDPDHELSVQVRRLNNRLLNVVHEHNNLEELCEQFRQAFQQVDKERSQLCEELQRWVQAATAALMLTKLLTPYS</sequence>
<accession>A0AAD7F4Q7</accession>
<dbReference type="Proteomes" id="UP001218218">
    <property type="component" value="Unassembled WGS sequence"/>
</dbReference>
<dbReference type="AlphaFoldDB" id="A0AAD7F4Q7"/>
<evidence type="ECO:0000313" key="4">
    <source>
        <dbReference type="Proteomes" id="UP001218218"/>
    </source>
</evidence>
<feature type="compositionally biased region" description="Polar residues" evidence="2">
    <location>
        <begin position="89"/>
        <end position="102"/>
    </location>
</feature>
<reference evidence="3" key="1">
    <citation type="submission" date="2023-03" db="EMBL/GenBank/DDBJ databases">
        <title>Massive genome expansion in bonnet fungi (Mycena s.s.) driven by repeated elements and novel gene families across ecological guilds.</title>
        <authorList>
            <consortium name="Lawrence Berkeley National Laboratory"/>
            <person name="Harder C.B."/>
            <person name="Miyauchi S."/>
            <person name="Viragh M."/>
            <person name="Kuo A."/>
            <person name="Thoen E."/>
            <person name="Andreopoulos B."/>
            <person name="Lu D."/>
            <person name="Skrede I."/>
            <person name="Drula E."/>
            <person name="Henrissat B."/>
            <person name="Morin E."/>
            <person name="Kohler A."/>
            <person name="Barry K."/>
            <person name="LaButti K."/>
            <person name="Morin E."/>
            <person name="Salamov A."/>
            <person name="Lipzen A."/>
            <person name="Mereny Z."/>
            <person name="Hegedus B."/>
            <person name="Baldrian P."/>
            <person name="Stursova M."/>
            <person name="Weitz H."/>
            <person name="Taylor A."/>
            <person name="Grigoriev I.V."/>
            <person name="Nagy L.G."/>
            <person name="Martin F."/>
            <person name="Kauserud H."/>
        </authorList>
    </citation>
    <scope>NUCLEOTIDE SEQUENCE</scope>
    <source>
        <strain evidence="3">CBHHK002</strain>
    </source>
</reference>
<feature type="coiled-coil region" evidence="1">
    <location>
        <begin position="119"/>
        <end position="156"/>
    </location>
</feature>
<gene>
    <name evidence="3" type="ORF">DFH08DRAFT_839995</name>
</gene>
<name>A0AAD7F4Q7_9AGAR</name>
<proteinExistence type="predicted"/>
<evidence type="ECO:0000256" key="2">
    <source>
        <dbReference type="SAM" id="MobiDB-lite"/>
    </source>
</evidence>
<dbReference type="EMBL" id="JARIHO010000003">
    <property type="protein sequence ID" value="KAJ7364794.1"/>
    <property type="molecule type" value="Genomic_DNA"/>
</dbReference>
<keyword evidence="4" id="KW-1185">Reference proteome</keyword>